<accession>A0A2H0VCR4</accession>
<evidence type="ECO:0008006" key="4">
    <source>
        <dbReference type="Google" id="ProtNLM"/>
    </source>
</evidence>
<evidence type="ECO:0000313" key="3">
    <source>
        <dbReference type="Proteomes" id="UP000230557"/>
    </source>
</evidence>
<proteinExistence type="predicted"/>
<dbReference type="AlphaFoldDB" id="A0A2H0VCR4"/>
<comment type="caution">
    <text evidence="2">The sequence shown here is derived from an EMBL/GenBank/DDBJ whole genome shotgun (WGS) entry which is preliminary data.</text>
</comment>
<protein>
    <recommendedName>
        <fullName evidence="4">Lipoprotein</fullName>
    </recommendedName>
</protein>
<dbReference type="EMBL" id="PFAJ01000056">
    <property type="protein sequence ID" value="PIR96886.1"/>
    <property type="molecule type" value="Genomic_DNA"/>
</dbReference>
<dbReference type="Proteomes" id="UP000230557">
    <property type="component" value="Unassembled WGS sequence"/>
</dbReference>
<sequence length="178" mass="19746">MYYISTRATLLLTFLLFSCVDLSQTEPPFSLGEGKPGEMVRSTKLVGMEQGREGGPPHLVYDVFYPANKLRSRATLEMLSGALLEEVFPGKWRVEYVYRDLQDRFMQLPIEISIYTDADGARGKRVNNYIRVDLVTNKGGLYRGEAGNTKLISFQYLEVMPGGGVGGFPGGMGGIGRF</sequence>
<name>A0A2H0VCR4_9BACT</name>
<feature type="chain" id="PRO_5013661845" description="Lipoprotein" evidence="1">
    <location>
        <begin position="24"/>
        <end position="178"/>
    </location>
</feature>
<gene>
    <name evidence="2" type="ORF">COT91_04305</name>
</gene>
<organism evidence="2 3">
    <name type="scientific">Candidatus Doudnabacteria bacterium CG10_big_fil_rev_8_21_14_0_10_41_10</name>
    <dbReference type="NCBI Taxonomy" id="1974551"/>
    <lineage>
        <taxon>Bacteria</taxon>
        <taxon>Candidatus Doudnaibacteriota</taxon>
    </lineage>
</organism>
<feature type="signal peptide" evidence="1">
    <location>
        <begin position="1"/>
        <end position="23"/>
    </location>
</feature>
<dbReference type="PROSITE" id="PS51257">
    <property type="entry name" value="PROKAR_LIPOPROTEIN"/>
    <property type="match status" value="1"/>
</dbReference>
<reference evidence="3" key="1">
    <citation type="submission" date="2017-09" db="EMBL/GenBank/DDBJ databases">
        <title>Depth-based differentiation of microbial function through sediment-hosted aquifers and enrichment of novel symbionts in the deep terrestrial subsurface.</title>
        <authorList>
            <person name="Probst A.J."/>
            <person name="Ladd B."/>
            <person name="Jarett J.K."/>
            <person name="Geller-Mcgrath D.E."/>
            <person name="Sieber C.M.K."/>
            <person name="Emerson J.B."/>
            <person name="Anantharaman K."/>
            <person name="Thomas B.C."/>
            <person name="Malmstrom R."/>
            <person name="Stieglmeier M."/>
            <person name="Klingl A."/>
            <person name="Woyke T."/>
            <person name="Ryan C.M."/>
            <person name="Banfield J.F."/>
        </authorList>
    </citation>
    <scope>NUCLEOTIDE SEQUENCE [LARGE SCALE GENOMIC DNA]</scope>
</reference>
<evidence type="ECO:0000256" key="1">
    <source>
        <dbReference type="SAM" id="SignalP"/>
    </source>
</evidence>
<evidence type="ECO:0000313" key="2">
    <source>
        <dbReference type="EMBL" id="PIR96886.1"/>
    </source>
</evidence>
<keyword evidence="1" id="KW-0732">Signal</keyword>